<name>A0A6B9GAS8_PANCY</name>
<evidence type="ECO:0000313" key="1">
    <source>
        <dbReference type="EMBL" id="QGY29765.1"/>
    </source>
</evidence>
<dbReference type="Proteomes" id="UP000502005">
    <property type="component" value="Chromosome"/>
</dbReference>
<evidence type="ECO:0000313" key="2">
    <source>
        <dbReference type="Proteomes" id="UP000502005"/>
    </source>
</evidence>
<dbReference type="EMBL" id="CP024768">
    <property type="protein sequence ID" value="QGY29765.1"/>
    <property type="molecule type" value="Genomic_DNA"/>
</dbReference>
<sequence length="892" mass="96739">MPRNNVALLAFNRGILSPLALARTDIERVALSAEVQTNWMPRLLGSMMLRPGLGYIGRTKGDSKARFLPFVFATDDTALLEFTDKTMRVWVDDELITRDSVSTAITNGSFTTDLSGWTDADGSASSSVWSASGMSLTGSGYTSAARYQQVTVASGDIGKTHALRITIARGPVTLRIGSTAGGDDYVSETSMLEGENSIAFVPTGDFYVRFSNSATYPVLVRSVAVEASGTLEVVTPWTESDIGNIKYTQSADVIFVGCDGFQQYRIERRDNGSWSVVKYYSDDGPFELINTTGTTITPSAISGEITLTASDNVFNAKMVGSLVRLVSSGQLVSSTLTGEAQYTDYIKVTGSGDSRRFYYAVQNSDAVGTLTLQRSVGDPGAWVDVTTFDATNKNTSYLDDYDNTTIYYRIGFNSGDYTSGSATVNLEFTGGSITGIARITGYSSATLVYAIVLQDMGNAKETSSWYLGSFSASRGYPTAVAIYEGRLWWAGSDRIYGSYSDAYASFDDGYNTVEQEAGDASGISYSIGYGPVDTINWLLPLLRLLAGTQGCEASIQSSSYGEVITPDNFHIKYPSTQGSNAAGAVILDSRGIFVHRSGRRVYELSYSSDSYDYSSTDLTEMWPECGDSVITRIAAQRLPDDRIHCVREDGTVAVLVRDPSEDMRAWIEVETDGTVEDVVTLPGDEEDRVYYVVNRNGFRCLERWAKESECIGGNVCKLADSHVVYEDSTGSGVTSISGLDHIEGKTVVVWADGKDAGTQTVSGGSISLGATYSNIVAGLAYTAQYKSSKLAYAAGMGTALAQRKRVDHLALIMRNTHYQGIKYGSDFDRLDDLPLEEMFYPTESNKVWDSYDHDSFEFDGSWDTDSRICLEASAPRPVTVLAAVVSIATHDK</sequence>
<dbReference type="AlphaFoldDB" id="A0A6B9GAS8"/>
<organism evidence="1 2">
    <name type="scientific">Pantoea cypripedii</name>
    <name type="common">Pectobacterium cypripedii</name>
    <name type="synonym">Erwinia cypripedii</name>
    <dbReference type="NCBI Taxonomy" id="55209"/>
    <lineage>
        <taxon>Bacteria</taxon>
        <taxon>Pseudomonadati</taxon>
        <taxon>Pseudomonadota</taxon>
        <taxon>Gammaproteobacteria</taxon>
        <taxon>Enterobacterales</taxon>
        <taxon>Erwiniaceae</taxon>
        <taxon>Pantoea</taxon>
    </lineage>
</organism>
<gene>
    <name evidence="1" type="ORF">CUN67_12835</name>
</gene>
<reference evidence="1 2" key="1">
    <citation type="submission" date="2017-11" db="EMBL/GenBank/DDBJ databases">
        <title>Genome sequence of Pantoea cypripedii NE1.</title>
        <authorList>
            <person name="Nascimento F.X."/>
        </authorList>
    </citation>
    <scope>NUCLEOTIDE SEQUENCE [LARGE SCALE GENOMIC DNA]</scope>
    <source>
        <strain evidence="1 2">NE1</strain>
    </source>
</reference>
<dbReference type="RefSeq" id="WP_208715700.1">
    <property type="nucleotide sequence ID" value="NZ_CP024768.1"/>
</dbReference>
<protein>
    <recommendedName>
        <fullName evidence="3">Ubiquitin-activating enzyme E1 FCCH domain-containing protein</fullName>
    </recommendedName>
</protein>
<evidence type="ECO:0008006" key="3">
    <source>
        <dbReference type="Google" id="ProtNLM"/>
    </source>
</evidence>
<accession>A0A6B9GAS8</accession>
<proteinExistence type="predicted"/>